<dbReference type="InterPro" id="IPR013078">
    <property type="entry name" value="His_Pase_superF_clade-1"/>
</dbReference>
<dbReference type="AlphaFoldDB" id="A0A846MVD4"/>
<dbReference type="RefSeq" id="WP_167080842.1">
    <property type="nucleotide sequence ID" value="NZ_BAAADC010000001.1"/>
</dbReference>
<dbReference type="SUPFAM" id="SSF53254">
    <property type="entry name" value="Phosphoglycerate mutase-like"/>
    <property type="match status" value="1"/>
</dbReference>
<evidence type="ECO:0000313" key="2">
    <source>
        <dbReference type="Proteomes" id="UP000570514"/>
    </source>
</evidence>
<dbReference type="InterPro" id="IPR029033">
    <property type="entry name" value="His_PPase_superfam"/>
</dbReference>
<protein>
    <submittedName>
        <fullName evidence="1">Broad specificity phosphatase PhoE</fullName>
    </submittedName>
</protein>
<reference evidence="1 2" key="1">
    <citation type="submission" date="2020-03" db="EMBL/GenBank/DDBJ databases">
        <title>Genomic Encyclopedia of Type Strains, Phase IV (KMG-IV): sequencing the most valuable type-strain genomes for metagenomic binning, comparative biology and taxonomic classification.</title>
        <authorList>
            <person name="Goeker M."/>
        </authorList>
    </citation>
    <scope>NUCLEOTIDE SEQUENCE [LARGE SCALE GENOMIC DNA]</scope>
    <source>
        <strain evidence="1 2">DSM 19867</strain>
    </source>
</reference>
<dbReference type="Proteomes" id="UP000570514">
    <property type="component" value="Unassembled WGS sequence"/>
</dbReference>
<keyword evidence="2" id="KW-1185">Reference proteome</keyword>
<accession>A0A846MVD4</accession>
<organism evidence="1 2">
    <name type="scientific">Rhizomicrobium palustre</name>
    <dbReference type="NCBI Taxonomy" id="189966"/>
    <lineage>
        <taxon>Bacteria</taxon>
        <taxon>Pseudomonadati</taxon>
        <taxon>Pseudomonadota</taxon>
        <taxon>Alphaproteobacteria</taxon>
        <taxon>Micropepsales</taxon>
        <taxon>Micropepsaceae</taxon>
        <taxon>Rhizomicrobium</taxon>
    </lineage>
</organism>
<dbReference type="Pfam" id="PF00300">
    <property type="entry name" value="His_Phos_1"/>
    <property type="match status" value="1"/>
</dbReference>
<comment type="caution">
    <text evidence="1">The sequence shown here is derived from an EMBL/GenBank/DDBJ whole genome shotgun (WGS) entry which is preliminary data.</text>
</comment>
<evidence type="ECO:0000313" key="1">
    <source>
        <dbReference type="EMBL" id="NIK87326.1"/>
    </source>
</evidence>
<dbReference type="Gene3D" id="3.40.50.1240">
    <property type="entry name" value="Phosphoglycerate mutase-like"/>
    <property type="match status" value="1"/>
</dbReference>
<proteinExistence type="predicted"/>
<dbReference type="EMBL" id="JAASRM010000001">
    <property type="protein sequence ID" value="NIK87326.1"/>
    <property type="molecule type" value="Genomic_DNA"/>
</dbReference>
<sequence length="210" mass="23516">MRLVRRVRRHRQLLADTEVKLLRIVLVRHGKPAISTDHRTGHRGFARYIDAYEAAGLDPQSAPPEELQDLAKGIGAVYTSHRPRSQESAKAIAPHAELLSDTLFEEAPLASPPLPLIKLGVPAWAVMSRILWHAGYHPEIENYRRSKSRAKKAADLLTAKAKEDGTAVLVAHGYFNAIIGRELARRGFTKKGSHRVRFWNAVVYELPVTQ</sequence>
<gene>
    <name evidence="1" type="ORF">FHS83_000644</name>
</gene>
<dbReference type="CDD" id="cd07040">
    <property type="entry name" value="HP"/>
    <property type="match status" value="1"/>
</dbReference>
<name>A0A846MVD4_9PROT</name>